<dbReference type="PANTHER" id="PTHR13774:SF17">
    <property type="entry name" value="PHENAZINE BIOSYNTHESIS-LIKE DOMAIN-CONTAINING PROTEIN"/>
    <property type="match status" value="1"/>
</dbReference>
<keyword evidence="2 4" id="KW-0413">Isomerase</keyword>
<comment type="similarity">
    <text evidence="1">Belongs to the PhzF family.</text>
</comment>
<evidence type="ECO:0000256" key="1">
    <source>
        <dbReference type="ARBA" id="ARBA00008270"/>
    </source>
</evidence>
<protein>
    <submittedName>
        <fullName evidence="4">Isomerase</fullName>
    </submittedName>
</protein>
<evidence type="ECO:0000313" key="5">
    <source>
        <dbReference type="Proteomes" id="UP000179786"/>
    </source>
</evidence>
<gene>
    <name evidence="4" type="ORF">BET10_15210</name>
</gene>
<accession>A0A1S1MUG2</accession>
<feature type="active site" evidence="3">
    <location>
        <position position="46"/>
    </location>
</feature>
<dbReference type="Gene3D" id="3.10.310.10">
    <property type="entry name" value="Diaminopimelate Epimerase, Chain A, domain 1"/>
    <property type="match status" value="2"/>
</dbReference>
<dbReference type="SUPFAM" id="SSF54506">
    <property type="entry name" value="Diaminopimelate epimerase-like"/>
    <property type="match status" value="1"/>
</dbReference>
<evidence type="ECO:0000313" key="4">
    <source>
        <dbReference type="EMBL" id="OHU90120.1"/>
    </source>
</evidence>
<dbReference type="AlphaFoldDB" id="A0A1S1MUG2"/>
<dbReference type="Proteomes" id="UP000179786">
    <property type="component" value="Unassembled WGS sequence"/>
</dbReference>
<dbReference type="GO" id="GO:0005737">
    <property type="term" value="C:cytoplasm"/>
    <property type="evidence" value="ECO:0007669"/>
    <property type="project" value="TreeGrafter"/>
</dbReference>
<dbReference type="EMBL" id="MKJU01000027">
    <property type="protein sequence ID" value="OHU90120.1"/>
    <property type="molecule type" value="Genomic_DNA"/>
</dbReference>
<dbReference type="GO" id="GO:0016853">
    <property type="term" value="F:isomerase activity"/>
    <property type="evidence" value="ECO:0007669"/>
    <property type="project" value="UniProtKB-KW"/>
</dbReference>
<dbReference type="Pfam" id="PF02567">
    <property type="entry name" value="PhzC-PhzF"/>
    <property type="match status" value="1"/>
</dbReference>
<name>A0A1S1MUG2_9GAMM</name>
<evidence type="ECO:0000256" key="3">
    <source>
        <dbReference type="PIRSR" id="PIRSR016184-1"/>
    </source>
</evidence>
<dbReference type="NCBIfam" id="TIGR00654">
    <property type="entry name" value="PhzF_family"/>
    <property type="match status" value="1"/>
</dbReference>
<reference evidence="4 5" key="1">
    <citation type="submission" date="2016-09" db="EMBL/GenBank/DDBJ databases">
        <title>Pseudoalteromonas amylolytica sp. nov., isolated from the surface seawater.</title>
        <authorList>
            <person name="Wu Y.-H."/>
            <person name="Cheng H."/>
            <person name="Jin X.-B."/>
            <person name="Wang C.-S."/>
            <person name="Xu X.-W."/>
        </authorList>
    </citation>
    <scope>NUCLEOTIDE SEQUENCE [LARGE SCALE GENOMIC DNA]</scope>
    <source>
        <strain evidence="4 5">JW1</strain>
    </source>
</reference>
<dbReference type="RefSeq" id="WP_070986086.1">
    <property type="nucleotide sequence ID" value="NZ_MKJU01000027.1"/>
</dbReference>
<dbReference type="PANTHER" id="PTHR13774">
    <property type="entry name" value="PHENAZINE BIOSYNTHESIS PROTEIN"/>
    <property type="match status" value="1"/>
</dbReference>
<dbReference type="OrthoDB" id="9788221at2"/>
<dbReference type="InterPro" id="IPR003719">
    <property type="entry name" value="Phenazine_PhzF-like"/>
</dbReference>
<organism evidence="4 5">
    <name type="scientific">Pseudoalteromonas amylolytica</name>
    <dbReference type="NCBI Taxonomy" id="1859457"/>
    <lineage>
        <taxon>Bacteria</taxon>
        <taxon>Pseudomonadati</taxon>
        <taxon>Pseudomonadota</taxon>
        <taxon>Gammaproteobacteria</taxon>
        <taxon>Alteromonadales</taxon>
        <taxon>Pseudoalteromonadaceae</taxon>
        <taxon>Pseudoalteromonas</taxon>
    </lineage>
</organism>
<evidence type="ECO:0000256" key="2">
    <source>
        <dbReference type="ARBA" id="ARBA00023235"/>
    </source>
</evidence>
<dbReference type="PIRSF" id="PIRSF016184">
    <property type="entry name" value="PhzC_PhzF"/>
    <property type="match status" value="1"/>
</dbReference>
<keyword evidence="5" id="KW-1185">Reference proteome</keyword>
<proteinExistence type="inferred from homology"/>
<sequence>MKLPIYQVDAFTNERFQGNPAAVIPLDDWLDDALLQKIAQENNLSETAFFVHAESGYELRWFTPKDEVDLCGHATMASAHVLYEHLGYEHESISFHTRSGVLEVCKTAQGYSMNFPAAVLEEITAPLSLVGGLKNVEPKQVFTAFDYIVLLENEAQVRALEPDYNTWRNLDLRGVVVTAPGDQVDFVSRCFFPNLSVDEDPVTGSAHCELAPFWAQKLGKNKLSATQASSRGGTILCEVKGERVTLIGSAVDFMKGEIICW</sequence>
<comment type="caution">
    <text evidence="4">The sequence shown here is derived from an EMBL/GenBank/DDBJ whole genome shotgun (WGS) entry which is preliminary data.</text>
</comment>